<keyword evidence="2" id="KW-1133">Transmembrane helix</keyword>
<protein>
    <submittedName>
        <fullName evidence="3">Uncharacterized protein</fullName>
    </submittedName>
</protein>
<proteinExistence type="predicted"/>
<name>A0A5D3AWH9_9TREE</name>
<feature type="transmembrane region" description="Helical" evidence="2">
    <location>
        <begin position="6"/>
        <end position="29"/>
    </location>
</feature>
<sequence>MTLSNGARVAIIAVASLGWIPFAVIAIHVSRRRRQRTARMRGRPLPNFSLPNLIQQQANIQPATSRTRPALGDITNLQKVTSPSFKPAMKPQSSANSLHLPTNTHKQNSLRRKPLPPFLVPPSQAKVDSIPNHADLADGTPLEIEQMVAKILGGKGRSDVKSDVLAGDV</sequence>
<evidence type="ECO:0000313" key="3">
    <source>
        <dbReference type="EMBL" id="TYJ55222.1"/>
    </source>
</evidence>
<accession>A0A5D3AWH9</accession>
<dbReference type="EMBL" id="NIDF01000043">
    <property type="protein sequence ID" value="TYJ55222.1"/>
    <property type="molecule type" value="Genomic_DNA"/>
</dbReference>
<evidence type="ECO:0000313" key="4">
    <source>
        <dbReference type="Proteomes" id="UP000322245"/>
    </source>
</evidence>
<keyword evidence="2" id="KW-0472">Membrane</keyword>
<evidence type="ECO:0000256" key="2">
    <source>
        <dbReference type="SAM" id="Phobius"/>
    </source>
</evidence>
<gene>
    <name evidence="3" type="ORF">B9479_004052</name>
</gene>
<evidence type="ECO:0000256" key="1">
    <source>
        <dbReference type="SAM" id="MobiDB-lite"/>
    </source>
</evidence>
<keyword evidence="4" id="KW-1185">Reference proteome</keyword>
<feature type="region of interest" description="Disordered" evidence="1">
    <location>
        <begin position="82"/>
        <end position="117"/>
    </location>
</feature>
<feature type="compositionally biased region" description="Polar residues" evidence="1">
    <location>
        <begin position="91"/>
        <end position="107"/>
    </location>
</feature>
<comment type="caution">
    <text evidence="3">The sequence shown here is derived from an EMBL/GenBank/DDBJ whole genome shotgun (WGS) entry which is preliminary data.</text>
</comment>
<organism evidence="3 4">
    <name type="scientific">Cryptococcus floricola</name>
    <dbReference type="NCBI Taxonomy" id="2591691"/>
    <lineage>
        <taxon>Eukaryota</taxon>
        <taxon>Fungi</taxon>
        <taxon>Dikarya</taxon>
        <taxon>Basidiomycota</taxon>
        <taxon>Agaricomycotina</taxon>
        <taxon>Tremellomycetes</taxon>
        <taxon>Tremellales</taxon>
        <taxon>Cryptococcaceae</taxon>
        <taxon>Cryptococcus</taxon>
    </lineage>
</organism>
<dbReference type="Proteomes" id="UP000322245">
    <property type="component" value="Unassembled WGS sequence"/>
</dbReference>
<dbReference type="AlphaFoldDB" id="A0A5D3AWH9"/>
<reference evidence="3 4" key="1">
    <citation type="submission" date="2017-05" db="EMBL/GenBank/DDBJ databases">
        <title>The Genome Sequence of Tsuchiyaea wingfieldii DSM 27421.</title>
        <authorList>
            <person name="Cuomo C."/>
            <person name="Passer A."/>
            <person name="Billmyre B."/>
            <person name="Heitman J."/>
        </authorList>
    </citation>
    <scope>NUCLEOTIDE SEQUENCE [LARGE SCALE GENOMIC DNA]</scope>
    <source>
        <strain evidence="3 4">DSM 27421</strain>
    </source>
</reference>
<keyword evidence="2" id="KW-0812">Transmembrane</keyword>